<organism evidence="8 9">
    <name type="scientific">Dyella thiooxydans</name>
    <dbReference type="NCBI Taxonomy" id="445710"/>
    <lineage>
        <taxon>Bacteria</taxon>
        <taxon>Pseudomonadati</taxon>
        <taxon>Pseudomonadota</taxon>
        <taxon>Gammaproteobacteria</taxon>
        <taxon>Lysobacterales</taxon>
        <taxon>Rhodanobacteraceae</taxon>
        <taxon>Dyella</taxon>
    </lineage>
</organism>
<reference evidence="8 9" key="1">
    <citation type="submission" date="2016-02" db="EMBL/GenBank/DDBJ databases">
        <title>Complete genome sequencing and analysis of ATSB10, Dyella thiooxydans isolated from rhizosphere soil of sunflower (Helianthus annuus L.).</title>
        <authorList>
            <person name="Lee Y."/>
            <person name="Hwangbo K."/>
            <person name="Chung H."/>
            <person name="Yoo J."/>
            <person name="Kim K.Y."/>
            <person name="Sa T.M."/>
            <person name="Um Y."/>
            <person name="Madhaiyan M."/>
        </authorList>
    </citation>
    <scope>NUCLEOTIDE SEQUENCE [LARGE SCALE GENOMIC DNA]</scope>
    <source>
        <strain evidence="8 9">ATSB10</strain>
    </source>
</reference>
<gene>
    <name evidence="8" type="ORF">ATSB10_07220</name>
</gene>
<protein>
    <recommendedName>
        <fullName evidence="7">MASE1 domain-containing protein</fullName>
    </recommendedName>
</protein>
<accession>A0A160MY69</accession>
<feature type="transmembrane region" description="Helical" evidence="6">
    <location>
        <begin position="271"/>
        <end position="291"/>
    </location>
</feature>
<evidence type="ECO:0000313" key="9">
    <source>
        <dbReference type="Proteomes" id="UP000077255"/>
    </source>
</evidence>
<sequence length="540" mass="58853">MRSIALSRQVGVAVVYCASVALLDHLSMSHWIVLTGLHLGALLLVDYRYWPALFAGDVAWLGYLSLTSYAQLGTLWALVNLIPPIAWYAPLVLMFREHWGLDPARGSTHMPTLMVCAVAVSGIATLIAIGQLQVVPLPTGSSLHYNETLPRLVLGNLLGVLTVTPVLLVWQQGLAATGWRWLSWMRQCTESRLAIESGFAVVPFIGALCWLGGRHGEMRDVIQLAMFVPVVILAMRHGWRGAAIGGMLATGGVMTLMPVHDDATTLHAEAMMAVAMATMLVIGARITYLNGRAEREQSQMRAVLNQTQRQIVEDEAELRVMARALEEFRESFQGVLHQMLGRAGGAADVRALQRSALRDSLPAALPESTVDSLHPSMLARSGLPGVLGKEGLARLLQDAGVDYAWDLRGPVSLLRQGTSLALYRIVLEALADACSRRDVAAVRIRLRCGEQRRSWAVAVIDIQCDPERAARVDWGRLVPRLQLRASGLGRRAIEDQAALFEGAVRERPTPHGQRVTVGLLQSASLLAGELDDQASKLRQA</sequence>
<dbReference type="PATRIC" id="fig|445710.3.peg.722"/>
<evidence type="ECO:0000256" key="1">
    <source>
        <dbReference type="ARBA" id="ARBA00004651"/>
    </source>
</evidence>
<comment type="subcellular location">
    <subcellularLocation>
        <location evidence="1">Cell membrane</location>
        <topology evidence="1">Multi-pass membrane protein</topology>
    </subcellularLocation>
</comment>
<dbReference type="RefSeq" id="WP_169816699.1">
    <property type="nucleotide sequence ID" value="NZ_CP014841.1"/>
</dbReference>
<feature type="transmembrane region" description="Helical" evidence="6">
    <location>
        <begin position="113"/>
        <end position="132"/>
    </location>
</feature>
<keyword evidence="5 6" id="KW-0472">Membrane</keyword>
<evidence type="ECO:0000256" key="3">
    <source>
        <dbReference type="ARBA" id="ARBA00022692"/>
    </source>
</evidence>
<dbReference type="InterPro" id="IPR007895">
    <property type="entry name" value="MASE1"/>
</dbReference>
<feature type="transmembrane region" description="Helical" evidence="6">
    <location>
        <begin position="242"/>
        <end position="259"/>
    </location>
</feature>
<feature type="transmembrane region" description="Helical" evidence="6">
    <location>
        <begin position="6"/>
        <end position="24"/>
    </location>
</feature>
<evidence type="ECO:0000259" key="7">
    <source>
        <dbReference type="Pfam" id="PF05231"/>
    </source>
</evidence>
<proteinExistence type="predicted"/>
<dbReference type="Proteomes" id="UP000077255">
    <property type="component" value="Chromosome"/>
</dbReference>
<keyword evidence="3 6" id="KW-0812">Transmembrane</keyword>
<dbReference type="GO" id="GO:0005886">
    <property type="term" value="C:plasma membrane"/>
    <property type="evidence" value="ECO:0007669"/>
    <property type="project" value="UniProtKB-SubCell"/>
</dbReference>
<dbReference type="KEGG" id="dtx:ATSB10_07220"/>
<feature type="transmembrane region" description="Helical" evidence="6">
    <location>
        <begin position="191"/>
        <end position="213"/>
    </location>
</feature>
<feature type="domain" description="MASE1" evidence="7">
    <location>
        <begin position="3"/>
        <end position="287"/>
    </location>
</feature>
<evidence type="ECO:0000256" key="5">
    <source>
        <dbReference type="ARBA" id="ARBA00023136"/>
    </source>
</evidence>
<dbReference type="AlphaFoldDB" id="A0A160MY69"/>
<evidence type="ECO:0000313" key="8">
    <source>
        <dbReference type="EMBL" id="AND68176.1"/>
    </source>
</evidence>
<dbReference type="EMBL" id="CP014841">
    <property type="protein sequence ID" value="AND68176.1"/>
    <property type="molecule type" value="Genomic_DNA"/>
</dbReference>
<dbReference type="Pfam" id="PF05231">
    <property type="entry name" value="MASE1"/>
    <property type="match status" value="1"/>
</dbReference>
<dbReference type="Gene3D" id="3.30.565.10">
    <property type="entry name" value="Histidine kinase-like ATPase, C-terminal domain"/>
    <property type="match status" value="1"/>
</dbReference>
<dbReference type="InterPro" id="IPR036890">
    <property type="entry name" value="HATPase_C_sf"/>
</dbReference>
<name>A0A160MY69_9GAMM</name>
<keyword evidence="2" id="KW-1003">Cell membrane</keyword>
<evidence type="ECO:0000256" key="6">
    <source>
        <dbReference type="SAM" id="Phobius"/>
    </source>
</evidence>
<keyword evidence="4 6" id="KW-1133">Transmembrane helix</keyword>
<feature type="transmembrane region" description="Helical" evidence="6">
    <location>
        <begin position="152"/>
        <end position="170"/>
    </location>
</feature>
<keyword evidence="9" id="KW-1185">Reference proteome</keyword>
<evidence type="ECO:0000256" key="2">
    <source>
        <dbReference type="ARBA" id="ARBA00022475"/>
    </source>
</evidence>
<evidence type="ECO:0000256" key="4">
    <source>
        <dbReference type="ARBA" id="ARBA00022989"/>
    </source>
</evidence>
<feature type="transmembrane region" description="Helical" evidence="6">
    <location>
        <begin position="70"/>
        <end position="93"/>
    </location>
</feature>